<name>A0ABR4IAP8_9EURO</name>
<evidence type="ECO:0000313" key="1">
    <source>
        <dbReference type="EMBL" id="KAL2824827.1"/>
    </source>
</evidence>
<reference evidence="1 2" key="1">
    <citation type="submission" date="2024-07" db="EMBL/GenBank/DDBJ databases">
        <title>Section-level genome sequencing and comparative genomics of Aspergillus sections Usti and Cavernicolus.</title>
        <authorList>
            <consortium name="Lawrence Berkeley National Laboratory"/>
            <person name="Nybo J.L."/>
            <person name="Vesth T.C."/>
            <person name="Theobald S."/>
            <person name="Frisvad J.C."/>
            <person name="Larsen T.O."/>
            <person name="Kjaerboelling I."/>
            <person name="Rothschild-Mancinelli K."/>
            <person name="Lyhne E.K."/>
            <person name="Kogle M.E."/>
            <person name="Barry K."/>
            <person name="Clum A."/>
            <person name="Na H."/>
            <person name="Ledsgaard L."/>
            <person name="Lin J."/>
            <person name="Lipzen A."/>
            <person name="Kuo A."/>
            <person name="Riley R."/>
            <person name="Mondo S."/>
            <person name="Labutti K."/>
            <person name="Haridas S."/>
            <person name="Pangalinan J."/>
            <person name="Salamov A.A."/>
            <person name="Simmons B.A."/>
            <person name="Magnuson J.K."/>
            <person name="Chen J."/>
            <person name="Drula E."/>
            <person name="Henrissat B."/>
            <person name="Wiebenga A."/>
            <person name="Lubbers R.J."/>
            <person name="Gomes A.C."/>
            <person name="Makela M.R."/>
            <person name="Stajich J."/>
            <person name="Grigoriev I.V."/>
            <person name="Mortensen U.H."/>
            <person name="De Vries R.P."/>
            <person name="Baker S.E."/>
            <person name="Andersen M.R."/>
        </authorList>
    </citation>
    <scope>NUCLEOTIDE SEQUENCE [LARGE SCALE GENOMIC DNA]</scope>
    <source>
        <strain evidence="1 2">CBS 123904</strain>
    </source>
</reference>
<comment type="caution">
    <text evidence="1">The sequence shown here is derived from an EMBL/GenBank/DDBJ whole genome shotgun (WGS) entry which is preliminary data.</text>
</comment>
<dbReference type="EMBL" id="JBFXLU010000531">
    <property type="protein sequence ID" value="KAL2824827.1"/>
    <property type="molecule type" value="Genomic_DNA"/>
</dbReference>
<proteinExistence type="predicted"/>
<accession>A0ABR4IAP8</accession>
<keyword evidence="2" id="KW-1185">Reference proteome</keyword>
<organism evidence="1 2">
    <name type="scientific">Aspergillus pseudoustus</name>
    <dbReference type="NCBI Taxonomy" id="1810923"/>
    <lineage>
        <taxon>Eukaryota</taxon>
        <taxon>Fungi</taxon>
        <taxon>Dikarya</taxon>
        <taxon>Ascomycota</taxon>
        <taxon>Pezizomycotina</taxon>
        <taxon>Eurotiomycetes</taxon>
        <taxon>Eurotiomycetidae</taxon>
        <taxon>Eurotiales</taxon>
        <taxon>Aspergillaceae</taxon>
        <taxon>Aspergillus</taxon>
        <taxon>Aspergillus subgen. Nidulantes</taxon>
    </lineage>
</organism>
<dbReference type="Proteomes" id="UP001610446">
    <property type="component" value="Unassembled WGS sequence"/>
</dbReference>
<evidence type="ECO:0000313" key="2">
    <source>
        <dbReference type="Proteomes" id="UP001610446"/>
    </source>
</evidence>
<sequence length="145" mass="16300">MAETGQQAPAFPLAHPPDKCRGPFSNELAGRTFAYTYPSGIAYYISFDAEHVYFNLRKKDGTIPSTYRKLPYKARVIRPPSLILAHWLAPRRQGHVALLFDLEEGTVTVAALMPQKFELFDSTVIEESYENYEGAIQTDGSEIVD</sequence>
<gene>
    <name evidence="1" type="ORF">BJY01DRAFT_256400</name>
</gene>
<protein>
    <submittedName>
        <fullName evidence="1">Uncharacterized protein</fullName>
    </submittedName>
</protein>